<dbReference type="Proteomes" id="UP000070224">
    <property type="component" value="Unassembled WGS sequence"/>
</dbReference>
<dbReference type="InterPro" id="IPR003714">
    <property type="entry name" value="PhoH"/>
</dbReference>
<keyword evidence="5" id="KW-0067">ATP-binding</keyword>
<dbReference type="AlphaFoldDB" id="A0A134BCR7"/>
<dbReference type="InterPro" id="IPR051451">
    <property type="entry name" value="PhoH2-like"/>
</dbReference>
<gene>
    <name evidence="8" type="ORF">HMPREF3185_00417</name>
</gene>
<dbReference type="Gene3D" id="3.40.50.300">
    <property type="entry name" value="P-loop containing nucleotide triphosphate hydrolases"/>
    <property type="match status" value="1"/>
</dbReference>
<sequence>MMERLYVLEEADTQEFVGVNRANLVTLQNLFPKTKLRIHQNVIKVLGEDQAAEELLHILASLEALCSRHNQLTEAQIIEVVRRHRSKVADTLPTAESDVLIYGVHGKAILPRGERQRRMAREFAERDLCFATGAAGSGKTFIAICLAVKALKAKQVRRIILSRPAVEAGEKLGFLPGEMKDKLDPYLQPLYDALGELIPAPKLKDLMDTGVIQIAPLAFMRGRTLSDAVVILDEAQNTTPQQMKMFLTRLGMGSKMIITGDFTQIDLPRGVTSGLKDALDKLHGLKSISFIHFDKTDIVRHPLVSEIVAVYDAKDEKTSAPSDTSQTNHTR</sequence>
<dbReference type="PATRIC" id="fig|322095.3.peg.412"/>
<comment type="caution">
    <text evidence="8">The sequence shown here is derived from an EMBL/GenBank/DDBJ whole genome shotgun (WGS) entry which is preliminary data.</text>
</comment>
<organism evidence="8 9">
    <name type="scientific">Porphyromonas somerae</name>
    <dbReference type="NCBI Taxonomy" id="322095"/>
    <lineage>
        <taxon>Bacteria</taxon>
        <taxon>Pseudomonadati</taxon>
        <taxon>Bacteroidota</taxon>
        <taxon>Bacteroidia</taxon>
        <taxon>Bacteroidales</taxon>
        <taxon>Porphyromonadaceae</taxon>
        <taxon>Porphyromonas</taxon>
    </lineage>
</organism>
<comment type="similarity">
    <text evidence="2">Belongs to the PhoH family.</text>
</comment>
<evidence type="ECO:0000256" key="1">
    <source>
        <dbReference type="ARBA" id="ARBA00004496"/>
    </source>
</evidence>
<dbReference type="RefSeq" id="WP_060934941.1">
    <property type="nucleotide sequence ID" value="NZ_KQ960419.1"/>
</dbReference>
<evidence type="ECO:0000256" key="6">
    <source>
        <dbReference type="ARBA" id="ARBA00039970"/>
    </source>
</evidence>
<dbReference type="GO" id="GO:0005524">
    <property type="term" value="F:ATP binding"/>
    <property type="evidence" value="ECO:0007669"/>
    <property type="project" value="UniProtKB-KW"/>
</dbReference>
<name>A0A134BCR7_9PORP</name>
<evidence type="ECO:0000256" key="4">
    <source>
        <dbReference type="ARBA" id="ARBA00022741"/>
    </source>
</evidence>
<protein>
    <recommendedName>
        <fullName evidence="6">PhoH-like protein</fullName>
    </recommendedName>
</protein>
<dbReference type="OrthoDB" id="9773137at2"/>
<reference evidence="9" key="1">
    <citation type="submission" date="2016-01" db="EMBL/GenBank/DDBJ databases">
        <authorList>
            <person name="Mitreva M."/>
            <person name="Pepin K.H."/>
            <person name="Mihindukulasuriya K.A."/>
            <person name="Fulton R."/>
            <person name="Fronick C."/>
            <person name="O'Laughlin M."/>
            <person name="Miner T."/>
            <person name="Herter B."/>
            <person name="Rosa B.A."/>
            <person name="Cordes M."/>
            <person name="Tomlinson C."/>
            <person name="Wollam A."/>
            <person name="Palsikar V.B."/>
            <person name="Mardis E.R."/>
            <person name="Wilson R.K."/>
        </authorList>
    </citation>
    <scope>NUCLEOTIDE SEQUENCE [LARGE SCALE GENOMIC DNA]</scope>
    <source>
        <strain evidence="9">KA00683</strain>
    </source>
</reference>
<accession>A0A134BCR7</accession>
<evidence type="ECO:0000256" key="3">
    <source>
        <dbReference type="ARBA" id="ARBA00022490"/>
    </source>
</evidence>
<dbReference type="EMBL" id="LSDK01000030">
    <property type="protein sequence ID" value="KXB77660.1"/>
    <property type="molecule type" value="Genomic_DNA"/>
</dbReference>
<evidence type="ECO:0000256" key="5">
    <source>
        <dbReference type="ARBA" id="ARBA00022840"/>
    </source>
</evidence>
<comment type="subcellular location">
    <subcellularLocation>
        <location evidence="1">Cytoplasm</location>
    </subcellularLocation>
</comment>
<dbReference type="STRING" id="322095.HMPREF3185_00417"/>
<dbReference type="SUPFAM" id="SSF52540">
    <property type="entry name" value="P-loop containing nucleoside triphosphate hydrolases"/>
    <property type="match status" value="1"/>
</dbReference>
<evidence type="ECO:0000313" key="8">
    <source>
        <dbReference type="EMBL" id="KXB77660.1"/>
    </source>
</evidence>
<dbReference type="GO" id="GO:0005829">
    <property type="term" value="C:cytosol"/>
    <property type="evidence" value="ECO:0007669"/>
    <property type="project" value="TreeGrafter"/>
</dbReference>
<dbReference type="PANTHER" id="PTHR30473:SF1">
    <property type="entry name" value="PHOH-LIKE PROTEIN"/>
    <property type="match status" value="1"/>
</dbReference>
<dbReference type="PANTHER" id="PTHR30473">
    <property type="entry name" value="PROTEIN PHOH"/>
    <property type="match status" value="1"/>
</dbReference>
<evidence type="ECO:0000256" key="2">
    <source>
        <dbReference type="ARBA" id="ARBA00010393"/>
    </source>
</evidence>
<feature type="domain" description="PhoH-like protein" evidence="7">
    <location>
        <begin position="109"/>
        <end position="312"/>
    </location>
</feature>
<evidence type="ECO:0000259" key="7">
    <source>
        <dbReference type="Pfam" id="PF02562"/>
    </source>
</evidence>
<dbReference type="InterPro" id="IPR027417">
    <property type="entry name" value="P-loop_NTPase"/>
</dbReference>
<keyword evidence="4" id="KW-0547">Nucleotide-binding</keyword>
<proteinExistence type="inferred from homology"/>
<dbReference type="Pfam" id="PF02562">
    <property type="entry name" value="PhoH"/>
    <property type="match status" value="1"/>
</dbReference>
<keyword evidence="3" id="KW-0963">Cytoplasm</keyword>
<evidence type="ECO:0000313" key="9">
    <source>
        <dbReference type="Proteomes" id="UP000070224"/>
    </source>
</evidence>
<keyword evidence="9" id="KW-1185">Reference proteome</keyword>
<dbReference type="FunFam" id="3.40.50.300:FF:000013">
    <property type="entry name" value="PhoH family ATPase"/>
    <property type="match status" value="1"/>
</dbReference>